<dbReference type="EMBL" id="PQXK01000212">
    <property type="protein sequence ID" value="TGO34108.1"/>
    <property type="molecule type" value="Genomic_DNA"/>
</dbReference>
<organism evidence="2 3">
    <name type="scientific">Botrytis hyacinthi</name>
    <dbReference type="NCBI Taxonomy" id="278943"/>
    <lineage>
        <taxon>Eukaryota</taxon>
        <taxon>Fungi</taxon>
        <taxon>Dikarya</taxon>
        <taxon>Ascomycota</taxon>
        <taxon>Pezizomycotina</taxon>
        <taxon>Leotiomycetes</taxon>
        <taxon>Helotiales</taxon>
        <taxon>Sclerotiniaceae</taxon>
        <taxon>Botrytis</taxon>
    </lineage>
</organism>
<sequence length="274" mass="30832">MEIIKRRHAVIERIASAGPLHGTSTSPSDAGVSPSTEPLTSHEYVRSTRCKSSLNAVYDDLLHVPSLYKQGNKSCTTVNSGTFLQSPAFDLSHDNFSDDTDDDYCTGSQVEIEFGRFRQGHVRSRSPDLPIIQEEDEEEIYNLDNELEGSMAECSFNKDEGKDNKLQPDYNLESRLELIDQSWTPLAPSITRWSDEDLSGNQEELSASDLVRRLVEVNMQREIRMRRSKGFLKRLHHKGGKQSLKDHISKALGKLPSSTKMKMSSLDAANQTEK</sequence>
<accession>A0A4Z1GDE7</accession>
<name>A0A4Z1GDE7_9HELO</name>
<evidence type="ECO:0000313" key="3">
    <source>
        <dbReference type="Proteomes" id="UP000297814"/>
    </source>
</evidence>
<gene>
    <name evidence="2" type="ORF">BHYA_0212g00120</name>
</gene>
<reference evidence="2 3" key="1">
    <citation type="submission" date="2017-12" db="EMBL/GenBank/DDBJ databases">
        <title>Comparative genomics of Botrytis spp.</title>
        <authorList>
            <person name="Valero-Jimenez C.A."/>
            <person name="Tapia P."/>
            <person name="Veloso J."/>
            <person name="Silva-Moreno E."/>
            <person name="Staats M."/>
            <person name="Valdes J.H."/>
            <person name="Van Kan J.A.L."/>
        </authorList>
    </citation>
    <scope>NUCLEOTIDE SEQUENCE [LARGE SCALE GENOMIC DNA]</scope>
    <source>
        <strain evidence="2 3">Bh0001</strain>
    </source>
</reference>
<dbReference type="Proteomes" id="UP000297814">
    <property type="component" value="Unassembled WGS sequence"/>
</dbReference>
<feature type="region of interest" description="Disordered" evidence="1">
    <location>
        <begin position="15"/>
        <end position="42"/>
    </location>
</feature>
<proteinExistence type="predicted"/>
<feature type="compositionally biased region" description="Polar residues" evidence="1">
    <location>
        <begin position="22"/>
        <end position="39"/>
    </location>
</feature>
<evidence type="ECO:0000256" key="1">
    <source>
        <dbReference type="SAM" id="MobiDB-lite"/>
    </source>
</evidence>
<evidence type="ECO:0000313" key="2">
    <source>
        <dbReference type="EMBL" id="TGO34108.1"/>
    </source>
</evidence>
<feature type="compositionally biased region" description="Polar residues" evidence="1">
    <location>
        <begin position="256"/>
        <end position="274"/>
    </location>
</feature>
<comment type="caution">
    <text evidence="2">The sequence shown here is derived from an EMBL/GenBank/DDBJ whole genome shotgun (WGS) entry which is preliminary data.</text>
</comment>
<keyword evidence="3" id="KW-1185">Reference proteome</keyword>
<feature type="region of interest" description="Disordered" evidence="1">
    <location>
        <begin position="252"/>
        <end position="274"/>
    </location>
</feature>
<dbReference type="AlphaFoldDB" id="A0A4Z1GDE7"/>
<protein>
    <submittedName>
        <fullName evidence="2">Uncharacterized protein</fullName>
    </submittedName>
</protein>